<reference evidence="1 2" key="1">
    <citation type="submission" date="2018-10" db="EMBL/GenBank/DDBJ databases">
        <title>Pan-genome distribution and transcriptional activeness of fungal secondary metabolism genes in Aspergillus section Fumigati.</title>
        <authorList>
            <person name="Takahashi H."/>
            <person name="Umemura M."/>
            <person name="Ninomiya A."/>
            <person name="Kusuya Y."/>
            <person name="Urayama S."/>
            <person name="Shimizu M."/>
            <person name="Watanabe A."/>
            <person name="Kamei K."/>
            <person name="Yaguchi T."/>
            <person name="Hagiwara D."/>
        </authorList>
    </citation>
    <scope>NUCLEOTIDE SEQUENCE [LARGE SCALE GENOMIC DNA]</scope>
    <source>
        <strain evidence="1 2">IFM 55266</strain>
    </source>
</reference>
<dbReference type="Proteomes" id="UP001043456">
    <property type="component" value="Unassembled WGS sequence"/>
</dbReference>
<accession>A0A9P3B3F9</accession>
<comment type="caution">
    <text evidence="1">The sequence shown here is derived from an EMBL/GenBank/DDBJ whole genome shotgun (WGS) entry which is preliminary data.</text>
</comment>
<dbReference type="RefSeq" id="XP_043154673.1">
    <property type="nucleotide sequence ID" value="XM_043298738.1"/>
</dbReference>
<evidence type="ECO:0000313" key="1">
    <source>
        <dbReference type="EMBL" id="GIJ83926.1"/>
    </source>
</evidence>
<keyword evidence="2" id="KW-1185">Reference proteome</keyword>
<dbReference type="EMBL" id="BHVY01000002">
    <property type="protein sequence ID" value="GIJ83926.1"/>
    <property type="molecule type" value="Genomic_DNA"/>
</dbReference>
<dbReference type="OrthoDB" id="10618643at2759"/>
<name>A0A9P3B3F9_9EURO</name>
<organism evidence="1 2">
    <name type="scientific">Aspergillus pseudoviridinutans</name>
    <dbReference type="NCBI Taxonomy" id="1517512"/>
    <lineage>
        <taxon>Eukaryota</taxon>
        <taxon>Fungi</taxon>
        <taxon>Dikarya</taxon>
        <taxon>Ascomycota</taxon>
        <taxon>Pezizomycotina</taxon>
        <taxon>Eurotiomycetes</taxon>
        <taxon>Eurotiomycetidae</taxon>
        <taxon>Eurotiales</taxon>
        <taxon>Aspergillaceae</taxon>
        <taxon>Aspergillus</taxon>
        <taxon>Aspergillus subgen. Fumigati</taxon>
    </lineage>
</organism>
<dbReference type="AlphaFoldDB" id="A0A9P3B3F9"/>
<proteinExistence type="predicted"/>
<sequence length="109" mass="12345">MLKTYAKPKPELRQLSPVRQYSQLCVALGLYNSPAADFLLLRSLRLEYVKGDKLYMKIQKPGRACGGCMTPLKVKVVKKSRVAMCATGSSAWQCAGYHRGERRELYDEE</sequence>
<evidence type="ECO:0000313" key="2">
    <source>
        <dbReference type="Proteomes" id="UP001043456"/>
    </source>
</evidence>
<protein>
    <submittedName>
        <fullName evidence="1">Uncharacterized protein</fullName>
    </submittedName>
</protein>
<gene>
    <name evidence="1" type="ORF">Asppvi_002758</name>
</gene>
<dbReference type="GeneID" id="67001370"/>